<dbReference type="HOGENOM" id="CLU_353807_0_0_1"/>
<dbReference type="OrthoDB" id="5348779at2759"/>
<gene>
    <name evidence="2" type="ORF">H103_04299</name>
</gene>
<proteinExistence type="predicted"/>
<feature type="compositionally biased region" description="Polar residues" evidence="1">
    <location>
        <begin position="275"/>
        <end position="300"/>
    </location>
</feature>
<organism evidence="2">
    <name type="scientific">Trichophyton rubrum CBS 288.86</name>
    <dbReference type="NCBI Taxonomy" id="1215330"/>
    <lineage>
        <taxon>Eukaryota</taxon>
        <taxon>Fungi</taxon>
        <taxon>Dikarya</taxon>
        <taxon>Ascomycota</taxon>
        <taxon>Pezizomycotina</taxon>
        <taxon>Eurotiomycetes</taxon>
        <taxon>Eurotiomycetidae</taxon>
        <taxon>Onygenales</taxon>
        <taxon>Arthrodermataceae</taxon>
        <taxon>Trichophyton</taxon>
    </lineage>
</organism>
<sequence length="843" mass="92926">MAYFQGSPMNGFEMSMDMAVGGLLAANAFGSANGNAVDALSFNLDTIGAQDQGNTGNQGTAAFVNVPAVSATSAPPVNSYPVTHDPIAANTTPIAPVAAPNPVGQQVPVTANVGEAKQPRQPCRAGTDDPENYTDVVPSQSSWSFHNLPDILYVFRGPDRPRGNINVPLKPSPWPENPPIRAFDLLPDRVSSNVEEFRVEAWMRLDRRIQLRDITDRMNPKYRIYTNTLQQRGVRFRQAFSLASWGVSSKQTDTAIETIRSKLIEKGIDLNQNTTRGLTPGTYTDQNGITQRIPTPNQYSKRPDTTIRRGMAARNLTLAPALVQGTQTHTPNTTPERKGAASKFILVTPPSVTPSAEAISVTPPPATMPTATAPGSGLPTPSSSPANTMPAQAVASAAADVISDPQAAYIVAPNLSASGNIRGARAPNMETASNVLAGRTEDVHQECQNDPDLEEAILRTSIMQDYLKRCEEERPQKSREAESYSEEDDAFWQQPTPISDYSDLDSDTADVMDYLNAWVPVVNSARKSARSRASTQDSQPMTISNPEKTLRKVQNRHSKRSISPRIHKNPIWKDRRSVPTWKRQQLQRLHNSRSNTNPRETAQIVNNCLTVAAVQPGQQMSETQIPSEISDNEDIELLYTSDDEDIELFDASDEEYFEDLHRQFGLNQDDQDYHTLENLNGDIVRNIIQSNPSVKTDGNFLRLCREYIKSHMDSQMQYPQKSELTSAPDGNASTGDICNSSTSNVSNASIAADGPIENIKHIQSLQDLIKICEHQANQQEQQSPQASNSQGQDSSNEDTLQRLSAEAEEILTRPLHQYFGMTETELIEYVDKYGHFGPTDFEY</sequence>
<reference evidence="2" key="1">
    <citation type="submission" date="2014-02" db="EMBL/GenBank/DDBJ databases">
        <title>The Genome Sequence of Trichophyton rubrum (morphotype fischeri) CBS 288.86.</title>
        <authorList>
            <consortium name="The Broad Institute Genomics Platform"/>
            <person name="Cuomo C.A."/>
            <person name="White T.C."/>
            <person name="Graser Y."/>
            <person name="Martinez-Rossi N."/>
            <person name="Heitman J."/>
            <person name="Young S.K."/>
            <person name="Zeng Q."/>
            <person name="Gargeya S."/>
            <person name="Abouelleil A."/>
            <person name="Alvarado L."/>
            <person name="Chapman S.B."/>
            <person name="Gainer-Dewar J."/>
            <person name="Goldberg J."/>
            <person name="Griggs A."/>
            <person name="Gujja S."/>
            <person name="Hansen M."/>
            <person name="Howarth C."/>
            <person name="Imamovic A."/>
            <person name="Larimer J."/>
            <person name="Martinez D."/>
            <person name="Murphy C."/>
            <person name="Pearson M.D."/>
            <person name="Persinoti G."/>
            <person name="Poon T."/>
            <person name="Priest M."/>
            <person name="Roberts A.D."/>
            <person name="Saif S."/>
            <person name="Shea T.D."/>
            <person name="Sykes S.N."/>
            <person name="Wortman J."/>
            <person name="Nusbaum C."/>
            <person name="Birren B."/>
        </authorList>
    </citation>
    <scope>NUCLEOTIDE SEQUENCE [LARGE SCALE GENOMIC DNA]</scope>
    <source>
        <strain evidence="2">CBS 288.86</strain>
    </source>
</reference>
<feature type="compositionally biased region" description="Low complexity" evidence="1">
    <location>
        <begin position="368"/>
        <end position="388"/>
    </location>
</feature>
<feature type="region of interest" description="Disordered" evidence="1">
    <location>
        <begin position="528"/>
        <end position="568"/>
    </location>
</feature>
<name>A0A022W2U6_TRIRU</name>
<protein>
    <recommendedName>
        <fullName evidence="3">Clr5 domain-containing protein</fullName>
    </recommendedName>
</protein>
<evidence type="ECO:0000313" key="2">
    <source>
        <dbReference type="EMBL" id="EZF52657.1"/>
    </source>
</evidence>
<feature type="compositionally biased region" description="Polar residues" evidence="1">
    <location>
        <begin position="714"/>
        <end position="725"/>
    </location>
</feature>
<feature type="region of interest" description="Disordered" evidence="1">
    <location>
        <begin position="275"/>
        <end position="303"/>
    </location>
</feature>
<dbReference type="AlphaFoldDB" id="A0A022W2U6"/>
<feature type="region of interest" description="Disordered" evidence="1">
    <location>
        <begin position="776"/>
        <end position="799"/>
    </location>
</feature>
<evidence type="ECO:0000256" key="1">
    <source>
        <dbReference type="SAM" id="MobiDB-lite"/>
    </source>
</evidence>
<dbReference type="EMBL" id="KK207844">
    <property type="protein sequence ID" value="EZF52657.1"/>
    <property type="molecule type" value="Genomic_DNA"/>
</dbReference>
<feature type="region of interest" description="Disordered" evidence="1">
    <location>
        <begin position="355"/>
        <end position="388"/>
    </location>
</feature>
<evidence type="ECO:0008006" key="3">
    <source>
        <dbReference type="Google" id="ProtNLM"/>
    </source>
</evidence>
<dbReference type="Proteomes" id="UP000023758">
    <property type="component" value="Unassembled WGS sequence"/>
</dbReference>
<feature type="region of interest" description="Disordered" evidence="1">
    <location>
        <begin position="714"/>
        <end position="738"/>
    </location>
</feature>
<feature type="compositionally biased region" description="Polar residues" evidence="1">
    <location>
        <begin position="535"/>
        <end position="547"/>
    </location>
</feature>
<feature type="compositionally biased region" description="Basic residues" evidence="1">
    <location>
        <begin position="551"/>
        <end position="568"/>
    </location>
</feature>
<accession>A0A022W2U6</accession>
<feature type="compositionally biased region" description="Low complexity" evidence="1">
    <location>
        <begin position="776"/>
        <end position="790"/>
    </location>
</feature>
<feature type="compositionally biased region" description="Basic and acidic residues" evidence="1">
    <location>
        <begin position="473"/>
        <end position="482"/>
    </location>
</feature>
<feature type="region of interest" description="Disordered" evidence="1">
    <location>
        <begin position="473"/>
        <end position="504"/>
    </location>
</feature>